<feature type="transmembrane region" description="Helical" evidence="1">
    <location>
        <begin position="20"/>
        <end position="43"/>
    </location>
</feature>
<feature type="transmembrane region" description="Helical" evidence="1">
    <location>
        <begin position="49"/>
        <end position="71"/>
    </location>
</feature>
<sequence>MSKTVSELTTEQLIKRKQLLKGVLIGSAIVWFSLIGAIFFLLIKKSNSFLPGMIPVFALPVVLMPLFIHLGQLSKEIKSRKEN</sequence>
<dbReference type="RefSeq" id="WP_194139018.1">
    <property type="nucleotide sequence ID" value="NZ_PRDM01000002.1"/>
</dbReference>
<keyword evidence="1" id="KW-0812">Transmembrane</keyword>
<evidence type="ECO:0008006" key="4">
    <source>
        <dbReference type="Google" id="ProtNLM"/>
    </source>
</evidence>
<dbReference type="EMBL" id="PRDM01000002">
    <property type="protein sequence ID" value="MBE8725825.1"/>
    <property type="molecule type" value="Genomic_DNA"/>
</dbReference>
<keyword evidence="1" id="KW-0472">Membrane</keyword>
<dbReference type="Proteomes" id="UP000640614">
    <property type="component" value="Unassembled WGS sequence"/>
</dbReference>
<evidence type="ECO:0000313" key="3">
    <source>
        <dbReference type="Proteomes" id="UP000640614"/>
    </source>
</evidence>
<keyword evidence="1" id="KW-1133">Transmembrane helix</keyword>
<comment type="caution">
    <text evidence="2">The sequence shown here is derived from an EMBL/GenBank/DDBJ whole genome shotgun (WGS) entry which is preliminary data.</text>
</comment>
<reference evidence="2 3" key="1">
    <citation type="submission" date="2018-07" db="EMBL/GenBank/DDBJ databases">
        <title>Genome assembly of strain KB82.</title>
        <authorList>
            <person name="Kukolya J."/>
            <person name="Horvath B."/>
            <person name="Nagy I."/>
            <person name="Toth A."/>
        </authorList>
    </citation>
    <scope>NUCLEOTIDE SEQUENCE [LARGE SCALE GENOMIC DNA]</scope>
    <source>
        <strain evidence="2 3">Kb82</strain>
    </source>
</reference>
<name>A0ABR9TKF2_9FLAO</name>
<gene>
    <name evidence="2" type="ORF">C4F50_12810</name>
</gene>
<evidence type="ECO:0000256" key="1">
    <source>
        <dbReference type="SAM" id="Phobius"/>
    </source>
</evidence>
<organism evidence="2 3">
    <name type="scientific">Flavobacterium hungaricum</name>
    <dbReference type="NCBI Taxonomy" id="2082725"/>
    <lineage>
        <taxon>Bacteria</taxon>
        <taxon>Pseudomonadati</taxon>
        <taxon>Bacteroidota</taxon>
        <taxon>Flavobacteriia</taxon>
        <taxon>Flavobacteriales</taxon>
        <taxon>Flavobacteriaceae</taxon>
        <taxon>Flavobacterium</taxon>
    </lineage>
</organism>
<proteinExistence type="predicted"/>
<evidence type="ECO:0000313" key="2">
    <source>
        <dbReference type="EMBL" id="MBE8725825.1"/>
    </source>
</evidence>
<keyword evidence="3" id="KW-1185">Reference proteome</keyword>
<accession>A0ABR9TKF2</accession>
<protein>
    <recommendedName>
        <fullName evidence="4">Redox-active disulfide protein 2</fullName>
    </recommendedName>
</protein>